<accession>A0A9P9EK04</accession>
<organism evidence="7 8">
    <name type="scientific">Dendryphion nanum</name>
    <dbReference type="NCBI Taxonomy" id="256645"/>
    <lineage>
        <taxon>Eukaryota</taxon>
        <taxon>Fungi</taxon>
        <taxon>Dikarya</taxon>
        <taxon>Ascomycota</taxon>
        <taxon>Pezizomycotina</taxon>
        <taxon>Dothideomycetes</taxon>
        <taxon>Pleosporomycetidae</taxon>
        <taxon>Pleosporales</taxon>
        <taxon>Torulaceae</taxon>
        <taxon>Dendryphion</taxon>
    </lineage>
</organism>
<dbReference type="OrthoDB" id="28755at2759"/>
<dbReference type="InterPro" id="IPR036259">
    <property type="entry name" value="MFS_trans_sf"/>
</dbReference>
<evidence type="ECO:0000256" key="2">
    <source>
        <dbReference type="ARBA" id="ARBA00022448"/>
    </source>
</evidence>
<evidence type="ECO:0000256" key="6">
    <source>
        <dbReference type="SAM" id="Phobius"/>
    </source>
</evidence>
<feature type="transmembrane region" description="Helical" evidence="6">
    <location>
        <begin position="490"/>
        <end position="509"/>
    </location>
</feature>
<feature type="transmembrane region" description="Helical" evidence="6">
    <location>
        <begin position="99"/>
        <end position="118"/>
    </location>
</feature>
<proteinExistence type="predicted"/>
<feature type="transmembrane region" description="Helical" evidence="6">
    <location>
        <begin position="377"/>
        <end position="396"/>
    </location>
</feature>
<dbReference type="AlphaFoldDB" id="A0A9P9EK04"/>
<evidence type="ECO:0000256" key="3">
    <source>
        <dbReference type="ARBA" id="ARBA00022692"/>
    </source>
</evidence>
<name>A0A9P9EK04_9PLEO</name>
<keyword evidence="4 6" id="KW-1133">Transmembrane helix</keyword>
<comment type="caution">
    <text evidence="7">The sequence shown here is derived from an EMBL/GenBank/DDBJ whole genome shotgun (WGS) entry which is preliminary data.</text>
</comment>
<keyword evidence="8" id="KW-1185">Reference proteome</keyword>
<feature type="transmembrane region" description="Helical" evidence="6">
    <location>
        <begin position="67"/>
        <end position="87"/>
    </location>
</feature>
<keyword evidence="2" id="KW-0813">Transport</keyword>
<sequence length="512" mass="56219">MDHHFDPSSFDSDSSTITSDAMPRMPTRLLIALTCGIGGLQLVWSTIFSHGSAYLFSLGITKSQSSLIWAIAPICGVLIQPIAGALSDNSRSRWGRRRPFILGGAIGVVISLIALSWVSNIMHTLTTVFGHHSSDNSIIATQIGTILCIILLNMSVQPLQSGLRALIIDVCSSEQQNIASAWAGRFTGIGNILGYMLGSLPLGSISEDNEAWRFRFLSLLSVAILLGTVLTTTYFIREEDPRELAYEPKEGNWLLRTLLNVRDGWSYMPLQARRVCLVQFFAWMGWFGFLFYSTSFVGRLYVSESRRRGIEHFDLLGDAGIRLGTFASLLSAITALATTILVPYIASANSVLSVSERAMLTGFKSRTQSGTWRQTHILWALSLFLYALCTMCTTFVSTNGAILFITLTGISWGVTQWAPFALIGEEIAMHQGERESTIEKGGRQWMTNQSGAILGVHNAAISIPQILAALGSSFIFRLSNGNRYEDDNGISWILRASGVATLFAAFLAWRLK</sequence>
<feature type="transmembrane region" description="Helical" evidence="6">
    <location>
        <begin position="323"/>
        <end position="346"/>
    </location>
</feature>
<dbReference type="EMBL" id="JAGMWT010000001">
    <property type="protein sequence ID" value="KAH7139078.1"/>
    <property type="molecule type" value="Genomic_DNA"/>
</dbReference>
<evidence type="ECO:0000256" key="4">
    <source>
        <dbReference type="ARBA" id="ARBA00022989"/>
    </source>
</evidence>
<dbReference type="PANTHER" id="PTHR19432:SF35">
    <property type="entry name" value="SOLUTE CARRIER FAMILY 45 MEMBER 3 ISOFORM X1"/>
    <property type="match status" value="1"/>
</dbReference>
<reference evidence="7" key="1">
    <citation type="journal article" date="2021" name="Nat. Commun.">
        <title>Genetic determinants of endophytism in the Arabidopsis root mycobiome.</title>
        <authorList>
            <person name="Mesny F."/>
            <person name="Miyauchi S."/>
            <person name="Thiergart T."/>
            <person name="Pickel B."/>
            <person name="Atanasova L."/>
            <person name="Karlsson M."/>
            <person name="Huettel B."/>
            <person name="Barry K.W."/>
            <person name="Haridas S."/>
            <person name="Chen C."/>
            <person name="Bauer D."/>
            <person name="Andreopoulos W."/>
            <person name="Pangilinan J."/>
            <person name="LaButti K."/>
            <person name="Riley R."/>
            <person name="Lipzen A."/>
            <person name="Clum A."/>
            <person name="Drula E."/>
            <person name="Henrissat B."/>
            <person name="Kohler A."/>
            <person name="Grigoriev I.V."/>
            <person name="Martin F.M."/>
            <person name="Hacquard S."/>
        </authorList>
    </citation>
    <scope>NUCLEOTIDE SEQUENCE</scope>
    <source>
        <strain evidence="7">MPI-CAGE-CH-0243</strain>
    </source>
</reference>
<dbReference type="Proteomes" id="UP000700596">
    <property type="component" value="Unassembled WGS sequence"/>
</dbReference>
<gene>
    <name evidence="7" type="ORF">B0J11DRAFT_516038</name>
</gene>
<comment type="subcellular location">
    <subcellularLocation>
        <location evidence="1">Membrane</location>
        <topology evidence="1">Multi-pass membrane protein</topology>
    </subcellularLocation>
</comment>
<dbReference type="InterPro" id="IPR011701">
    <property type="entry name" value="MFS"/>
</dbReference>
<keyword evidence="5 6" id="KW-0472">Membrane</keyword>
<feature type="transmembrane region" description="Helical" evidence="6">
    <location>
        <begin position="29"/>
        <end position="47"/>
    </location>
</feature>
<dbReference type="PANTHER" id="PTHR19432">
    <property type="entry name" value="SUGAR TRANSPORTER"/>
    <property type="match status" value="1"/>
</dbReference>
<protein>
    <submittedName>
        <fullName evidence="7">Sucrose transport protein</fullName>
    </submittedName>
</protein>
<evidence type="ECO:0000313" key="8">
    <source>
        <dbReference type="Proteomes" id="UP000700596"/>
    </source>
</evidence>
<feature type="transmembrane region" description="Helical" evidence="6">
    <location>
        <begin position="280"/>
        <end position="302"/>
    </location>
</feature>
<dbReference type="GO" id="GO:0008506">
    <property type="term" value="F:sucrose:proton symporter activity"/>
    <property type="evidence" value="ECO:0007669"/>
    <property type="project" value="TreeGrafter"/>
</dbReference>
<evidence type="ECO:0000256" key="1">
    <source>
        <dbReference type="ARBA" id="ARBA00004141"/>
    </source>
</evidence>
<feature type="transmembrane region" description="Helical" evidence="6">
    <location>
        <begin position="138"/>
        <end position="156"/>
    </location>
</feature>
<dbReference type="Pfam" id="PF07690">
    <property type="entry name" value="MFS_1"/>
    <property type="match status" value="1"/>
</dbReference>
<feature type="transmembrane region" description="Helical" evidence="6">
    <location>
        <begin position="452"/>
        <end position="478"/>
    </location>
</feature>
<dbReference type="Gene3D" id="1.20.1250.20">
    <property type="entry name" value="MFS general substrate transporter like domains"/>
    <property type="match status" value="1"/>
</dbReference>
<evidence type="ECO:0000256" key="5">
    <source>
        <dbReference type="ARBA" id="ARBA00023136"/>
    </source>
</evidence>
<feature type="transmembrane region" description="Helical" evidence="6">
    <location>
        <begin position="216"/>
        <end position="236"/>
    </location>
</feature>
<dbReference type="GO" id="GO:0005886">
    <property type="term" value="C:plasma membrane"/>
    <property type="evidence" value="ECO:0007669"/>
    <property type="project" value="TreeGrafter"/>
</dbReference>
<dbReference type="SUPFAM" id="SSF103473">
    <property type="entry name" value="MFS general substrate transporter"/>
    <property type="match status" value="1"/>
</dbReference>
<evidence type="ECO:0000313" key="7">
    <source>
        <dbReference type="EMBL" id="KAH7139078.1"/>
    </source>
</evidence>
<keyword evidence="3 6" id="KW-0812">Transmembrane</keyword>